<feature type="transmembrane region" description="Helical" evidence="1">
    <location>
        <begin position="148"/>
        <end position="173"/>
    </location>
</feature>
<comment type="caution">
    <text evidence="2">The sequence shown here is derived from an EMBL/GenBank/DDBJ whole genome shotgun (WGS) entry which is preliminary data.</text>
</comment>
<dbReference type="Proteomes" id="UP001408356">
    <property type="component" value="Unassembled WGS sequence"/>
</dbReference>
<sequence length="221" mass="23816">MLRAQWFSTRFGMANGIVKLRGGMGVGHRLGIAHPEVYVIGNRYCGSSADQRVHSGTRNTWYQLDAFEEPAICMSQRRWRDRIILTLRVIVLPASCCNSIGLSSSTATAVMAAFNACIAVGRLGLGVQMVPLFVAFPTAVGRLVERGHAAVGMVALTGLTVGYFLGSPIAGFLIDATGAEKADYIVPYRSATFYAAATSVMSTAFVLLARLRMDGEIFKKL</sequence>
<evidence type="ECO:0000256" key="1">
    <source>
        <dbReference type="SAM" id="Phobius"/>
    </source>
</evidence>
<keyword evidence="1" id="KW-0812">Transmembrane</keyword>
<accession>A0ABR2VF40</accession>
<evidence type="ECO:0000313" key="2">
    <source>
        <dbReference type="EMBL" id="KAK9425454.1"/>
    </source>
</evidence>
<keyword evidence="3" id="KW-1185">Reference proteome</keyword>
<dbReference type="EMBL" id="JARVKF010000016">
    <property type="protein sequence ID" value="KAK9425454.1"/>
    <property type="molecule type" value="Genomic_DNA"/>
</dbReference>
<proteinExistence type="predicted"/>
<name>A0ABR2VF40_9PEZI</name>
<dbReference type="SUPFAM" id="SSF103473">
    <property type="entry name" value="MFS general substrate transporter"/>
    <property type="match status" value="1"/>
</dbReference>
<keyword evidence="1" id="KW-0472">Membrane</keyword>
<reference evidence="2 3" key="1">
    <citation type="journal article" date="2024" name="J. Plant Pathol.">
        <title>Sequence and assembly of the genome of Seiridium unicorne, isolate CBS 538.82, causal agent of cypress canker disease.</title>
        <authorList>
            <person name="Scali E."/>
            <person name="Rocca G.D."/>
            <person name="Danti R."/>
            <person name="Garbelotto M."/>
            <person name="Barberini S."/>
            <person name="Baroncelli R."/>
            <person name="Emiliani G."/>
        </authorList>
    </citation>
    <scope>NUCLEOTIDE SEQUENCE [LARGE SCALE GENOMIC DNA]</scope>
    <source>
        <strain evidence="2 3">BM-138-508</strain>
    </source>
</reference>
<dbReference type="InterPro" id="IPR036259">
    <property type="entry name" value="MFS_trans_sf"/>
</dbReference>
<evidence type="ECO:0000313" key="3">
    <source>
        <dbReference type="Proteomes" id="UP001408356"/>
    </source>
</evidence>
<feature type="transmembrane region" description="Helical" evidence="1">
    <location>
        <begin position="193"/>
        <end position="211"/>
    </location>
</feature>
<feature type="transmembrane region" description="Helical" evidence="1">
    <location>
        <begin position="83"/>
        <end position="103"/>
    </location>
</feature>
<organism evidence="2 3">
    <name type="scientific">Seiridium unicorne</name>
    <dbReference type="NCBI Taxonomy" id="138068"/>
    <lineage>
        <taxon>Eukaryota</taxon>
        <taxon>Fungi</taxon>
        <taxon>Dikarya</taxon>
        <taxon>Ascomycota</taxon>
        <taxon>Pezizomycotina</taxon>
        <taxon>Sordariomycetes</taxon>
        <taxon>Xylariomycetidae</taxon>
        <taxon>Amphisphaeriales</taxon>
        <taxon>Sporocadaceae</taxon>
        <taxon>Seiridium</taxon>
    </lineage>
</organism>
<dbReference type="Gene3D" id="1.20.1250.20">
    <property type="entry name" value="MFS general substrate transporter like domains"/>
    <property type="match status" value="1"/>
</dbReference>
<keyword evidence="1" id="KW-1133">Transmembrane helix</keyword>
<feature type="transmembrane region" description="Helical" evidence="1">
    <location>
        <begin position="109"/>
        <end position="136"/>
    </location>
</feature>
<gene>
    <name evidence="2" type="ORF">SUNI508_12988</name>
</gene>
<protein>
    <submittedName>
        <fullName evidence="2">Major facilitator superfamily domain-containing protein</fullName>
    </submittedName>
</protein>